<keyword evidence="3" id="KW-1185">Reference proteome</keyword>
<dbReference type="STRING" id="486698.AWC22_12785"/>
<dbReference type="OrthoDB" id="4743914at2"/>
<sequence length="192" mass="20601">MTNTTTDRPHSVSRQALLAVTVLVAMLLGGCALVMHKPHSSGSSNPWDDSAHPLTDDQAMAQVVEPAKQIVAAADLQGVSGVFSFASCNDQGDPPYQGTVTMDFLLVGEPDAYFQKVRAAMIAHGWNDGALPGQRYHGTTLNKDGVTANMMRNTDYPGYGTIYLYGECRNTTNHHNDGKTNGIDITNHLVAP</sequence>
<dbReference type="GeneID" id="93494918"/>
<proteinExistence type="predicted"/>
<reference evidence="2 3" key="1">
    <citation type="submission" date="2016-01" db="EMBL/GenBank/DDBJ databases">
        <title>The new phylogeny of the genus Mycobacterium.</title>
        <authorList>
            <person name="Tarcisio F."/>
            <person name="Conor M."/>
            <person name="Antonella G."/>
            <person name="Elisabetta G."/>
            <person name="Giulia F.S."/>
            <person name="Sara T."/>
            <person name="Anna F."/>
            <person name="Clotilde B."/>
            <person name="Roberto B."/>
            <person name="Veronica D.S."/>
            <person name="Fabio R."/>
            <person name="Monica P."/>
            <person name="Olivier J."/>
            <person name="Enrico T."/>
            <person name="Nicola S."/>
        </authorList>
    </citation>
    <scope>NUCLEOTIDE SEQUENCE [LARGE SCALE GENOMIC DNA]</scope>
    <source>
        <strain evidence="2 3">DSM 45176</strain>
    </source>
</reference>
<evidence type="ECO:0008006" key="4">
    <source>
        <dbReference type="Google" id="ProtNLM"/>
    </source>
</evidence>
<dbReference type="Proteomes" id="UP000193087">
    <property type="component" value="Unassembled WGS sequence"/>
</dbReference>
<dbReference type="EMBL" id="LQPQ01000033">
    <property type="protein sequence ID" value="ORW84771.1"/>
    <property type="molecule type" value="Genomic_DNA"/>
</dbReference>
<comment type="caution">
    <text evidence="2">The sequence shown here is derived from an EMBL/GenBank/DDBJ whole genome shotgun (WGS) entry which is preliminary data.</text>
</comment>
<name>A0A1X2D9J3_9MYCO</name>
<gene>
    <name evidence="2" type="ORF">AWC22_12785</name>
</gene>
<keyword evidence="1" id="KW-0812">Transmembrane</keyword>
<accession>A0A1X2D9J3</accession>
<organism evidence="2 3">
    <name type="scientific">Mycobacterium riyadhense</name>
    <dbReference type="NCBI Taxonomy" id="486698"/>
    <lineage>
        <taxon>Bacteria</taxon>
        <taxon>Bacillati</taxon>
        <taxon>Actinomycetota</taxon>
        <taxon>Actinomycetes</taxon>
        <taxon>Mycobacteriales</taxon>
        <taxon>Mycobacteriaceae</taxon>
        <taxon>Mycobacterium</taxon>
    </lineage>
</organism>
<protein>
    <recommendedName>
        <fullName evidence="4">Lipoprotein LppJ</fullName>
    </recommendedName>
</protein>
<feature type="transmembrane region" description="Helical" evidence="1">
    <location>
        <begin position="16"/>
        <end position="35"/>
    </location>
</feature>
<evidence type="ECO:0000256" key="1">
    <source>
        <dbReference type="SAM" id="Phobius"/>
    </source>
</evidence>
<dbReference type="AlphaFoldDB" id="A0A1X2D9J3"/>
<dbReference type="RefSeq" id="WP_085249378.1">
    <property type="nucleotide sequence ID" value="NZ_CAJMWJ010000001.1"/>
</dbReference>
<keyword evidence="1" id="KW-0472">Membrane</keyword>
<evidence type="ECO:0000313" key="3">
    <source>
        <dbReference type="Proteomes" id="UP000193087"/>
    </source>
</evidence>
<keyword evidence="1" id="KW-1133">Transmembrane helix</keyword>
<evidence type="ECO:0000313" key="2">
    <source>
        <dbReference type="EMBL" id="ORW84771.1"/>
    </source>
</evidence>